<dbReference type="Pfam" id="PF13238">
    <property type="entry name" value="AAA_18"/>
    <property type="match status" value="1"/>
</dbReference>
<dbReference type="GO" id="GO:0005524">
    <property type="term" value="F:ATP binding"/>
    <property type="evidence" value="ECO:0007669"/>
    <property type="project" value="UniProtKB-UniRule"/>
</dbReference>
<dbReference type="HAMAP" id="MF_00039">
    <property type="entry name" value="Adenylate_kinase_AK6"/>
    <property type="match status" value="1"/>
</dbReference>
<dbReference type="PANTHER" id="PTHR12595">
    <property type="entry name" value="POS9-ACTIVATING FACTOR FAP7-RELATED"/>
    <property type="match status" value="1"/>
</dbReference>
<comment type="subunit">
    <text evidence="7">Interacts with uS11. Not a structural component of 40S pre-ribosomes, but transiently interacts with them by binding to uS11.</text>
</comment>
<comment type="catalytic activity">
    <reaction evidence="7">
        <text>ATP + H2O = ADP + phosphate + H(+)</text>
        <dbReference type="Rhea" id="RHEA:13065"/>
        <dbReference type="ChEBI" id="CHEBI:15377"/>
        <dbReference type="ChEBI" id="CHEBI:15378"/>
        <dbReference type="ChEBI" id="CHEBI:30616"/>
        <dbReference type="ChEBI" id="CHEBI:43474"/>
        <dbReference type="ChEBI" id="CHEBI:456216"/>
    </reaction>
</comment>
<dbReference type="PANTHER" id="PTHR12595:SF0">
    <property type="entry name" value="ADENYLATE KINASE ISOENZYME 6"/>
    <property type="match status" value="1"/>
</dbReference>
<reference evidence="8" key="1">
    <citation type="submission" date="2014-11" db="EMBL/GenBank/DDBJ databases">
        <authorList>
            <person name="Zhu J."/>
            <person name="Qi W."/>
            <person name="Song R."/>
        </authorList>
    </citation>
    <scope>NUCLEOTIDE SEQUENCE</scope>
</reference>
<dbReference type="EMBL" id="KP211811">
    <property type="protein sequence ID" value="ANV79015.1"/>
    <property type="molecule type" value="Genomic_DNA"/>
</dbReference>
<feature type="binding site" evidence="7">
    <location>
        <position position="48"/>
    </location>
    <ligand>
        <name>ATP</name>
        <dbReference type="ChEBI" id="CHEBI:30616"/>
    </ligand>
</feature>
<dbReference type="GO" id="GO:0042274">
    <property type="term" value="P:ribosomal small subunit biogenesis"/>
    <property type="evidence" value="ECO:0007669"/>
    <property type="project" value="UniProtKB-UniRule"/>
</dbReference>
<evidence type="ECO:0000256" key="6">
    <source>
        <dbReference type="ARBA" id="ARBA00022840"/>
    </source>
</evidence>
<feature type="region of interest" description="LID" evidence="7">
    <location>
        <begin position="139"/>
        <end position="149"/>
    </location>
</feature>
<keyword evidence="1 7" id="KW-0690">Ribosome biogenesis</keyword>
<dbReference type="GO" id="GO:0004017">
    <property type="term" value="F:AMP kinase activity"/>
    <property type="evidence" value="ECO:0007669"/>
    <property type="project" value="UniProtKB-UniRule"/>
</dbReference>
<dbReference type="GO" id="GO:0006364">
    <property type="term" value="P:rRNA processing"/>
    <property type="evidence" value="ECO:0007669"/>
    <property type="project" value="UniProtKB-KW"/>
</dbReference>
<evidence type="ECO:0000256" key="5">
    <source>
        <dbReference type="ARBA" id="ARBA00022777"/>
    </source>
</evidence>
<feature type="binding site" evidence="7">
    <location>
        <position position="50"/>
    </location>
    <ligand>
        <name>ATP</name>
        <dbReference type="ChEBI" id="CHEBI:30616"/>
    </ligand>
</feature>
<proteinExistence type="inferred from homology"/>
<dbReference type="Gene3D" id="3.40.50.300">
    <property type="entry name" value="P-loop containing nucleotide triphosphate hydrolases"/>
    <property type="match status" value="1"/>
</dbReference>
<dbReference type="InterPro" id="IPR027417">
    <property type="entry name" value="P-loop_NTPase"/>
</dbReference>
<comment type="caution">
    <text evidence="7">Lacks conserved residue(s) required for the propagation of feature annotation.</text>
</comment>
<evidence type="ECO:0000256" key="1">
    <source>
        <dbReference type="ARBA" id="ARBA00022517"/>
    </source>
</evidence>
<dbReference type="EC" id="2.7.4.3" evidence="7"/>
<evidence type="ECO:0000256" key="4">
    <source>
        <dbReference type="ARBA" id="ARBA00022741"/>
    </source>
</evidence>
<keyword evidence="6 7" id="KW-0067">ATP-binding</keyword>
<evidence type="ECO:0000256" key="2">
    <source>
        <dbReference type="ARBA" id="ARBA00022552"/>
    </source>
</evidence>
<feature type="binding site" evidence="7">
    <location>
        <position position="140"/>
    </location>
    <ligand>
        <name>ATP</name>
        <dbReference type="ChEBI" id="CHEBI:30616"/>
    </ligand>
</feature>
<comment type="function">
    <text evidence="7">Broad-specificity nucleoside monophosphate (NMP) kinase that catalyzes the reversible transfer of the terminal phosphate group between nucleoside triphosphates and monophosphates. Has also ATPase activity. Involved in the late maturation steps of the 30S ribosomal particles, specifically 16S rRNA maturation. While NMP activity is not required for ribosome maturation, ATPase activity is. Associates transiently with small ribosomal subunit protein uS11. ATP hydrolysis breaks the interaction with uS11. May temporarily remove uS11 from the ribosome to enable a conformational change of the ribosomal RNA that is needed for the final maturation step of the small ribosomal subunit.</text>
</comment>
<keyword evidence="3 7" id="KW-0808">Transferase</keyword>
<feature type="binding site" evidence="7">
    <location>
        <position position="45"/>
    </location>
    <ligand>
        <name>ATP</name>
        <dbReference type="ChEBI" id="CHEBI:30616"/>
    </ligand>
</feature>
<evidence type="ECO:0000313" key="8">
    <source>
        <dbReference type="EMBL" id="ANV79015.1"/>
    </source>
</evidence>
<comment type="catalytic activity">
    <reaction evidence="7">
        <text>AMP + ATP = 2 ADP</text>
        <dbReference type="Rhea" id="RHEA:12973"/>
        <dbReference type="ChEBI" id="CHEBI:30616"/>
        <dbReference type="ChEBI" id="CHEBI:456215"/>
        <dbReference type="ChEBI" id="CHEBI:456216"/>
        <dbReference type="EC" id="2.7.4.3"/>
    </reaction>
</comment>
<dbReference type="GO" id="GO:0016887">
    <property type="term" value="F:ATP hydrolysis activity"/>
    <property type="evidence" value="ECO:0007669"/>
    <property type="project" value="InterPro"/>
</dbReference>
<dbReference type="AlphaFoldDB" id="A0A1B1T9T1"/>
<comment type="similarity">
    <text evidence="7">Belongs to the adenylate kinase family. AK6 subfamily.</text>
</comment>
<keyword evidence="2 7" id="KW-0698">rRNA processing</keyword>
<organism evidence="8">
    <name type="scientific">uncultured Poseidoniia archaeon</name>
    <dbReference type="NCBI Taxonomy" id="1697135"/>
    <lineage>
        <taxon>Archaea</taxon>
        <taxon>Methanobacteriati</taxon>
        <taxon>Thermoplasmatota</taxon>
        <taxon>Candidatus Poseidoniia</taxon>
        <taxon>environmental samples</taxon>
    </lineage>
</organism>
<keyword evidence="4 7" id="KW-0547">Nucleotide-binding</keyword>
<evidence type="ECO:0000256" key="3">
    <source>
        <dbReference type="ARBA" id="ARBA00022679"/>
    </source>
</evidence>
<feature type="binding site" evidence="7">
    <location>
        <position position="49"/>
    </location>
    <ligand>
        <name>ATP</name>
        <dbReference type="ChEBI" id="CHEBI:30616"/>
    </ligand>
</feature>
<protein>
    <recommendedName>
        <fullName evidence="7">Putative adenylate kinase</fullName>
        <shortName evidence="7">AK</shortName>
        <ecNumber evidence="7">2.7.4.3</ecNumber>
    </recommendedName>
    <alternativeName>
        <fullName evidence="7">ATP-AMP transphosphorylase</fullName>
    </alternativeName>
</protein>
<dbReference type="InterPro" id="IPR020618">
    <property type="entry name" value="Adenyl_kinase_AK6"/>
</dbReference>
<evidence type="ECO:0000256" key="7">
    <source>
        <dbReference type="HAMAP-Rule" id="MF_00039"/>
    </source>
</evidence>
<name>A0A1B1T9T1_9ARCH</name>
<dbReference type="SUPFAM" id="SSF52540">
    <property type="entry name" value="P-loop containing nucleoside triphosphate hydrolases"/>
    <property type="match status" value="1"/>
</dbReference>
<sequence>MLTIKPCERTNEVNVTPAIGRIHSLNQLPTNMREGCRVALSGTPGTGKTTISRLLHSEGFDVLSMEKIAEKHNCLGELDSSDNSKPIDVELLISILRNTWDIIPSDITIIDGHLSHLLPCNHTIILRCKPDILEERLVKRGYSKEKIQSNVEWELIGSAWNDNEGKDGWLELDTTELTENEVKERIIKWIADDFKPNAIDTDIDWIASMEE</sequence>
<reference evidence="8" key="2">
    <citation type="journal article" date="2015" name="ISME J.">
        <title>A new class of marine Euryarchaeota group II from the Mediterranean deep chlorophyll maximum.</title>
        <authorList>
            <person name="Martin-Cuadrado A.B."/>
            <person name="Garcia-Heredia I."/>
            <person name="Molto A.G."/>
            <person name="Lopez-Ubeda R."/>
            <person name="Kimes N."/>
            <person name="Lopez-Garcia P."/>
            <person name="Moreira D."/>
            <person name="Rodriguez-Valera F."/>
        </authorList>
    </citation>
    <scope>NUCLEOTIDE SEQUENCE</scope>
</reference>
<accession>A0A1B1T9T1</accession>
<keyword evidence="5 7" id="KW-0418">Kinase</keyword>
<feature type="binding site" evidence="7">
    <location>
        <position position="47"/>
    </location>
    <ligand>
        <name>ATP</name>
        <dbReference type="ChEBI" id="CHEBI:30616"/>
    </ligand>
</feature>